<evidence type="ECO:0000256" key="4">
    <source>
        <dbReference type="ARBA" id="ARBA00023098"/>
    </source>
</evidence>
<feature type="active site" description="Proton acceptor" evidence="5">
    <location>
        <position position="457"/>
    </location>
</feature>
<keyword evidence="9" id="KW-1185">Reference proteome</keyword>
<dbReference type="InterPro" id="IPR002641">
    <property type="entry name" value="PNPLA_dom"/>
</dbReference>
<feature type="active site" description="Nucleophile" evidence="5">
    <location>
        <position position="343"/>
    </location>
</feature>
<keyword evidence="2 5" id="KW-0378">Hydrolase</keyword>
<comment type="caution">
    <text evidence="8">The sequence shown here is derived from an EMBL/GenBank/DDBJ whole genome shotgun (WGS) entry which is preliminary data.</text>
</comment>
<dbReference type="PANTHER" id="PTHR14226:SF29">
    <property type="entry name" value="NEUROPATHY TARGET ESTERASE SWS"/>
    <property type="match status" value="1"/>
</dbReference>
<dbReference type="CDD" id="cd07205">
    <property type="entry name" value="Pat_PNPLA6_PNPLA7_NTE1_like"/>
    <property type="match status" value="1"/>
</dbReference>
<dbReference type="CDD" id="cd00038">
    <property type="entry name" value="CAP_ED"/>
    <property type="match status" value="1"/>
</dbReference>
<feature type="domain" description="PNPLA" evidence="7">
    <location>
        <begin position="310"/>
        <end position="470"/>
    </location>
</feature>
<proteinExistence type="inferred from homology"/>
<dbReference type="InterPro" id="IPR014710">
    <property type="entry name" value="RmlC-like_jellyroll"/>
</dbReference>
<dbReference type="Proteomes" id="UP000324701">
    <property type="component" value="Unassembled WGS sequence"/>
</dbReference>
<dbReference type="PANTHER" id="PTHR14226">
    <property type="entry name" value="NEUROPATHY TARGET ESTERASE/SWISS CHEESE D.MELANOGASTER"/>
    <property type="match status" value="1"/>
</dbReference>
<protein>
    <submittedName>
        <fullName evidence="8">Cyclic nucleotide-binding domain-containing protein</fullName>
    </submittedName>
</protein>
<comment type="similarity">
    <text evidence="1">Belongs to the NTE family.</text>
</comment>
<evidence type="ECO:0000259" key="6">
    <source>
        <dbReference type="PROSITE" id="PS50042"/>
    </source>
</evidence>
<feature type="short sequence motif" description="GXSXG" evidence="5">
    <location>
        <begin position="341"/>
        <end position="345"/>
    </location>
</feature>
<keyword evidence="3 5" id="KW-0442">Lipid degradation</keyword>
<accession>A0A5B1BNY8</accession>
<evidence type="ECO:0000256" key="3">
    <source>
        <dbReference type="ARBA" id="ARBA00022963"/>
    </source>
</evidence>
<dbReference type="Gene3D" id="3.40.1090.10">
    <property type="entry name" value="Cytosolic phospholipase A2 catalytic domain"/>
    <property type="match status" value="2"/>
</dbReference>
<dbReference type="Gene3D" id="2.60.120.10">
    <property type="entry name" value="Jelly Rolls"/>
    <property type="match status" value="1"/>
</dbReference>
<dbReference type="RefSeq" id="WP_149654367.1">
    <property type="nucleotide sequence ID" value="NZ_VTZN01000072.1"/>
</dbReference>
<dbReference type="InterPro" id="IPR018490">
    <property type="entry name" value="cNMP-bd_dom_sf"/>
</dbReference>
<feature type="short sequence motif" description="GXGXXG" evidence="5">
    <location>
        <begin position="314"/>
        <end position="319"/>
    </location>
</feature>
<evidence type="ECO:0000313" key="8">
    <source>
        <dbReference type="EMBL" id="KAA1249821.1"/>
    </source>
</evidence>
<evidence type="ECO:0000313" key="9">
    <source>
        <dbReference type="Proteomes" id="UP000324701"/>
    </source>
</evidence>
<reference evidence="8 9" key="1">
    <citation type="submission" date="2019-09" db="EMBL/GenBank/DDBJ databases">
        <title>Report of infection by Mycobacterium simiae a patient suffering from pulmonary tuberculosis.</title>
        <authorList>
            <person name="Mohanty P.S."/>
            <person name="Bansal A.K."/>
            <person name="Singh H."/>
            <person name="Sharma S."/>
            <person name="Patil S.A."/>
            <person name="Upadhaya P."/>
            <person name="Singh P.K."/>
            <person name="Kumar D."/>
            <person name="Kumar S."/>
            <person name="Singh R.K."/>
            <person name="Chaudhary B."/>
        </authorList>
    </citation>
    <scope>NUCLEOTIDE SEQUENCE [LARGE SCALE GENOMIC DNA]</scope>
    <source>
        <strain evidence="8 9">JAL-560-SIM</strain>
    </source>
</reference>
<dbReference type="GO" id="GO:0016042">
    <property type="term" value="P:lipid catabolic process"/>
    <property type="evidence" value="ECO:0007669"/>
    <property type="project" value="UniProtKB-UniRule"/>
</dbReference>
<dbReference type="Pfam" id="PF00027">
    <property type="entry name" value="cNMP_binding"/>
    <property type="match status" value="1"/>
</dbReference>
<dbReference type="SUPFAM" id="SSF52151">
    <property type="entry name" value="FabD/lysophospholipase-like"/>
    <property type="match status" value="1"/>
</dbReference>
<evidence type="ECO:0000256" key="1">
    <source>
        <dbReference type="ARBA" id="ARBA00006636"/>
    </source>
</evidence>
<dbReference type="GO" id="GO:0004622">
    <property type="term" value="F:phosphatidylcholine lysophospholipase activity"/>
    <property type="evidence" value="ECO:0007669"/>
    <property type="project" value="UniProtKB-ARBA"/>
</dbReference>
<dbReference type="InterPro" id="IPR000595">
    <property type="entry name" value="cNMP-bd_dom"/>
</dbReference>
<dbReference type="OrthoDB" id="7375466at2"/>
<gene>
    <name evidence="8" type="ORF">F0Q45_13150</name>
</gene>
<evidence type="ECO:0000256" key="5">
    <source>
        <dbReference type="PROSITE-ProRule" id="PRU01161"/>
    </source>
</evidence>
<dbReference type="InterPro" id="IPR050301">
    <property type="entry name" value="NTE"/>
</dbReference>
<dbReference type="PROSITE" id="PS51635">
    <property type="entry name" value="PNPLA"/>
    <property type="match status" value="1"/>
</dbReference>
<dbReference type="Pfam" id="PF01734">
    <property type="entry name" value="Patatin"/>
    <property type="match status" value="1"/>
</dbReference>
<sequence>MAEIKQQWHKRPGVDERAALRNVPILADIDDRQLDQLTSAVERRHIPANEWLFHVGEPADSIYIVDSGRFAVFGPDDQPVAEMASGDSIGDLGVIAGAARLAGVQALRDSVVWRIAADTFTQVLETTPQLQSAMLRTMASKLRQARAQYVSWRPRVIGVLATGDTAAAPLVDVLATRLVAHGKTTVLAPPVDTTTGVESYDEFVEAFSETIDRAERDNAWVLVVADRGSGDLWGRYVAAQSDRLVVLVDESHPPEPVKRLVTHGPVHLITCIAEPDPSWWDLLQPTSQHHSDDDGIGALARRIAGRSLGLVLSGGGVRGMAHFGVYLELTRAGVVIDRFGGTSAGAFASAAFALRIDPEEALDIAREFVAKADPFADYAIPAVALIRGERWDGLIERFAGATLIEHLSREFFSVSADMITGDQIVHRRGPLSVAVRASMSVPGLLPPVQYGEQILVDGGLLNNLPADIMCADPDGEVICVDLRRNYVPSKGFGLLPAIIQPPGFVRRFLTGTDVALPPLQETLLRAFDLAASTANLRELPRVAAVIEPDVSGVNPVNIKHMYVALEAGRIAARATLEAKPELVG</sequence>
<feature type="short sequence motif" description="DGA/G" evidence="5">
    <location>
        <begin position="457"/>
        <end position="459"/>
    </location>
</feature>
<dbReference type="SMART" id="SM00100">
    <property type="entry name" value="cNMP"/>
    <property type="match status" value="1"/>
</dbReference>
<dbReference type="SUPFAM" id="SSF51206">
    <property type="entry name" value="cAMP-binding domain-like"/>
    <property type="match status" value="1"/>
</dbReference>
<evidence type="ECO:0000256" key="2">
    <source>
        <dbReference type="ARBA" id="ARBA00022801"/>
    </source>
</evidence>
<keyword evidence="4 5" id="KW-0443">Lipid metabolism</keyword>
<name>A0A5B1BNY8_MYCSI</name>
<dbReference type="AlphaFoldDB" id="A0A5B1BNY8"/>
<feature type="domain" description="Cyclic nucleotide-binding" evidence="6">
    <location>
        <begin position="25"/>
        <end position="141"/>
    </location>
</feature>
<evidence type="ECO:0000259" key="7">
    <source>
        <dbReference type="PROSITE" id="PS51635"/>
    </source>
</evidence>
<dbReference type="InterPro" id="IPR016035">
    <property type="entry name" value="Acyl_Trfase/lysoPLipase"/>
</dbReference>
<organism evidence="8 9">
    <name type="scientific">Mycobacterium simiae</name>
    <name type="common">Mycobacterium habana</name>
    <dbReference type="NCBI Taxonomy" id="1784"/>
    <lineage>
        <taxon>Bacteria</taxon>
        <taxon>Bacillati</taxon>
        <taxon>Actinomycetota</taxon>
        <taxon>Actinomycetes</taxon>
        <taxon>Mycobacteriales</taxon>
        <taxon>Mycobacteriaceae</taxon>
        <taxon>Mycobacterium</taxon>
        <taxon>Mycobacterium simiae complex</taxon>
    </lineage>
</organism>
<dbReference type="PROSITE" id="PS50042">
    <property type="entry name" value="CNMP_BINDING_3"/>
    <property type="match status" value="1"/>
</dbReference>
<dbReference type="EMBL" id="VTZN01000072">
    <property type="protein sequence ID" value="KAA1249821.1"/>
    <property type="molecule type" value="Genomic_DNA"/>
</dbReference>